<dbReference type="InterPro" id="IPR038765">
    <property type="entry name" value="Papain-like_cys_pep_sf"/>
</dbReference>
<evidence type="ECO:0000313" key="3">
    <source>
        <dbReference type="Proteomes" id="UP000235122"/>
    </source>
</evidence>
<gene>
    <name evidence="2" type="ORF">CYJ19_05835</name>
</gene>
<dbReference type="SUPFAM" id="SSF54001">
    <property type="entry name" value="Cysteine proteinases"/>
    <property type="match status" value="1"/>
</dbReference>
<accession>A0A2I1IMK0</accession>
<sequence length="292" mass="31977">MGTAVDLLRVAASQLGYNRWNDPAEGTKYGRDYGARHGAYFGASGVPYCDMFVTWCLRQVGVTNFDSAYVPGRIATARANGWLVSWGNARPGDLVCFDWDGDGIADHIGILEIKYWGKLQTIEGNTSSGAYGSQSNGGGVYRRVRDREDVCALIHPPYTGAPAPAAYPVGVLAVDGDWGKSTTAAWQKIMGSPRDGMVSSQYAPNREYYPAADFPGSGWQWEGETAQGSQLIAKMQEWLRREKCYWGEKDGIAGPALARAIQKFYGQTQDSYVGPATVKAMQRAINKQLFKR</sequence>
<dbReference type="Pfam" id="PF05257">
    <property type="entry name" value="CHAP"/>
    <property type="match status" value="1"/>
</dbReference>
<dbReference type="InterPro" id="IPR036366">
    <property type="entry name" value="PGBDSf"/>
</dbReference>
<dbReference type="InterPro" id="IPR007921">
    <property type="entry name" value="CHAP_dom"/>
</dbReference>
<dbReference type="Proteomes" id="UP000235122">
    <property type="component" value="Unassembled WGS sequence"/>
</dbReference>
<feature type="domain" description="Peptidase C51" evidence="1">
    <location>
        <begin position="44"/>
        <end position="125"/>
    </location>
</feature>
<dbReference type="GeneID" id="35865882"/>
<dbReference type="Gene3D" id="3.90.1720.10">
    <property type="entry name" value="endopeptidase domain like (from Nostoc punctiforme)"/>
    <property type="match status" value="1"/>
</dbReference>
<dbReference type="RefSeq" id="WP_024332446.1">
    <property type="nucleotide sequence ID" value="NZ_JASOXK010000005.1"/>
</dbReference>
<organism evidence="2 3">
    <name type="scientific">Winkia neuii</name>
    <dbReference type="NCBI Taxonomy" id="33007"/>
    <lineage>
        <taxon>Bacteria</taxon>
        <taxon>Bacillati</taxon>
        <taxon>Actinomycetota</taxon>
        <taxon>Actinomycetes</taxon>
        <taxon>Actinomycetales</taxon>
        <taxon>Actinomycetaceae</taxon>
        <taxon>Winkia</taxon>
    </lineage>
</organism>
<dbReference type="InterPro" id="IPR036365">
    <property type="entry name" value="PGBD-like_sf"/>
</dbReference>
<dbReference type="AlphaFoldDB" id="A0A2I1IMK0"/>
<dbReference type="EMBL" id="PKKO01000003">
    <property type="protein sequence ID" value="PKY72361.1"/>
    <property type="molecule type" value="Genomic_DNA"/>
</dbReference>
<keyword evidence="3" id="KW-1185">Reference proteome</keyword>
<dbReference type="SUPFAM" id="SSF47090">
    <property type="entry name" value="PGBD-like"/>
    <property type="match status" value="1"/>
</dbReference>
<evidence type="ECO:0000313" key="2">
    <source>
        <dbReference type="EMBL" id="PKY72361.1"/>
    </source>
</evidence>
<evidence type="ECO:0000259" key="1">
    <source>
        <dbReference type="Pfam" id="PF05257"/>
    </source>
</evidence>
<name>A0A2I1IMK0_9ACTO</name>
<reference evidence="2 3" key="1">
    <citation type="submission" date="2017-12" db="EMBL/GenBank/DDBJ databases">
        <title>Phylogenetic diversity of female urinary microbiome.</title>
        <authorList>
            <person name="Thomas-White K."/>
            <person name="Wolfe A.J."/>
        </authorList>
    </citation>
    <scope>NUCLEOTIDE SEQUENCE [LARGE SCALE GENOMIC DNA]</scope>
    <source>
        <strain evidence="2 3">UMB0402</strain>
    </source>
</reference>
<dbReference type="Gene3D" id="1.10.101.10">
    <property type="entry name" value="PGBD-like superfamily/PGBD"/>
    <property type="match status" value="1"/>
</dbReference>
<protein>
    <submittedName>
        <fullName evidence="2">CHAP domain-containing protein</fullName>
    </submittedName>
</protein>
<comment type="caution">
    <text evidence="2">The sequence shown here is derived from an EMBL/GenBank/DDBJ whole genome shotgun (WGS) entry which is preliminary data.</text>
</comment>
<proteinExistence type="predicted"/>